<gene>
    <name evidence="3" type="ORF">GCM10009663_14150</name>
</gene>
<evidence type="ECO:0000259" key="2">
    <source>
        <dbReference type="Pfam" id="PF00248"/>
    </source>
</evidence>
<reference evidence="3 4" key="1">
    <citation type="journal article" date="2019" name="Int. J. Syst. Evol. Microbiol.">
        <title>The Global Catalogue of Microorganisms (GCM) 10K type strain sequencing project: providing services to taxonomists for standard genome sequencing and annotation.</title>
        <authorList>
            <consortium name="The Broad Institute Genomics Platform"/>
            <consortium name="The Broad Institute Genome Sequencing Center for Infectious Disease"/>
            <person name="Wu L."/>
            <person name="Ma J."/>
        </authorList>
    </citation>
    <scope>NUCLEOTIDE SEQUENCE [LARGE SCALE GENOMIC DNA]</scope>
    <source>
        <strain evidence="3 4">JCM 13002</strain>
    </source>
</reference>
<dbReference type="PANTHER" id="PTHR43625:SF40">
    <property type="entry name" value="ALDO-KETO REDUCTASE YAKC [NADP(+)]"/>
    <property type="match status" value="1"/>
</dbReference>
<accession>A0ABN1TCF1</accession>
<dbReference type="PANTHER" id="PTHR43625">
    <property type="entry name" value="AFLATOXIN B1 ALDEHYDE REDUCTASE"/>
    <property type="match status" value="1"/>
</dbReference>
<dbReference type="Pfam" id="PF00248">
    <property type="entry name" value="Aldo_ket_red"/>
    <property type="match status" value="1"/>
</dbReference>
<dbReference type="RefSeq" id="WP_344622626.1">
    <property type="nucleotide sequence ID" value="NZ_BAAALD010000009.1"/>
</dbReference>
<protein>
    <submittedName>
        <fullName evidence="3">Aldo/keto reductase</fullName>
    </submittedName>
</protein>
<dbReference type="InterPro" id="IPR036812">
    <property type="entry name" value="NAD(P)_OxRdtase_dom_sf"/>
</dbReference>
<evidence type="ECO:0000313" key="3">
    <source>
        <dbReference type="EMBL" id="GAA1074597.1"/>
    </source>
</evidence>
<dbReference type="Gene3D" id="3.20.20.100">
    <property type="entry name" value="NADP-dependent oxidoreductase domain"/>
    <property type="match status" value="1"/>
</dbReference>
<dbReference type="Proteomes" id="UP001499987">
    <property type="component" value="Unassembled WGS sequence"/>
</dbReference>
<sequence>MSERSLGGLQTAPVGFGAMVLSPGMYGRTDDDRGVAALHAALDAGATMIDTADGYGADGHNEALVGRAGAGGRDEVVIATKFGFRIPEGAEAHSFPVGYSFGELAVNAEPKYVRGYAEQSLRNLGTDVIDLYYPHFPDPQVPFEDTVGAVADLVAAGLVRHLGLSNVTAGQLRAAHAVHPVAAVQTQWSMWQPVDPELLAAARELGVGLVAWSPLGGGFLTGTVQQLGEDDFRRHIPRFDGANLQTNNDRYAPLRGIAADLGLTPGQLALAWLLHQDEHVVPIPGSRTPAHIAENTAAAGVTLDAAVLHRIDEALALFAPAGRGALLAEADG</sequence>
<evidence type="ECO:0000313" key="4">
    <source>
        <dbReference type="Proteomes" id="UP001499987"/>
    </source>
</evidence>
<evidence type="ECO:0000256" key="1">
    <source>
        <dbReference type="ARBA" id="ARBA00023002"/>
    </source>
</evidence>
<keyword evidence="4" id="KW-1185">Reference proteome</keyword>
<dbReference type="InterPro" id="IPR023210">
    <property type="entry name" value="NADP_OxRdtase_dom"/>
</dbReference>
<dbReference type="EMBL" id="BAAALD010000009">
    <property type="protein sequence ID" value="GAA1074597.1"/>
    <property type="molecule type" value="Genomic_DNA"/>
</dbReference>
<dbReference type="InterPro" id="IPR050791">
    <property type="entry name" value="Aldo-Keto_reductase"/>
</dbReference>
<name>A0ABN1TCF1_9ACTN</name>
<comment type="caution">
    <text evidence="3">The sequence shown here is derived from an EMBL/GenBank/DDBJ whole genome shotgun (WGS) entry which is preliminary data.</text>
</comment>
<feature type="domain" description="NADP-dependent oxidoreductase" evidence="2">
    <location>
        <begin position="14"/>
        <end position="315"/>
    </location>
</feature>
<organism evidence="3 4">
    <name type="scientific">Kitasatospora arboriphila</name>
    <dbReference type="NCBI Taxonomy" id="258052"/>
    <lineage>
        <taxon>Bacteria</taxon>
        <taxon>Bacillati</taxon>
        <taxon>Actinomycetota</taxon>
        <taxon>Actinomycetes</taxon>
        <taxon>Kitasatosporales</taxon>
        <taxon>Streptomycetaceae</taxon>
        <taxon>Kitasatospora</taxon>
    </lineage>
</organism>
<dbReference type="SUPFAM" id="SSF51430">
    <property type="entry name" value="NAD(P)-linked oxidoreductase"/>
    <property type="match status" value="1"/>
</dbReference>
<keyword evidence="1" id="KW-0560">Oxidoreductase</keyword>
<proteinExistence type="predicted"/>